<evidence type="ECO:0000313" key="6">
    <source>
        <dbReference type="EMBL" id="VEL30542.1"/>
    </source>
</evidence>
<dbReference type="Gene3D" id="3.40.50.300">
    <property type="entry name" value="P-loop containing nucleotide triphosphate hydrolases"/>
    <property type="match status" value="3"/>
</dbReference>
<evidence type="ECO:0000259" key="5">
    <source>
        <dbReference type="SMART" id="SM00490"/>
    </source>
</evidence>
<protein>
    <recommendedName>
        <fullName evidence="5">Helicase C-terminal domain-containing protein</fullName>
    </recommendedName>
</protein>
<organism evidence="6 7">
    <name type="scientific">Protopolystoma xenopodis</name>
    <dbReference type="NCBI Taxonomy" id="117903"/>
    <lineage>
        <taxon>Eukaryota</taxon>
        <taxon>Metazoa</taxon>
        <taxon>Spiralia</taxon>
        <taxon>Lophotrochozoa</taxon>
        <taxon>Platyhelminthes</taxon>
        <taxon>Monogenea</taxon>
        <taxon>Polyopisthocotylea</taxon>
        <taxon>Polystomatidea</taxon>
        <taxon>Polystomatidae</taxon>
        <taxon>Protopolystoma</taxon>
    </lineage>
</organism>
<dbReference type="InterPro" id="IPR050699">
    <property type="entry name" value="RNA-DNA_Helicase"/>
</dbReference>
<feature type="domain" description="Helicase C-terminal" evidence="5">
    <location>
        <begin position="141"/>
        <end position="224"/>
    </location>
</feature>
<keyword evidence="4" id="KW-0067">ATP-binding</keyword>
<dbReference type="InterPro" id="IPR027417">
    <property type="entry name" value="P-loop_NTPase"/>
</dbReference>
<keyword evidence="3" id="KW-0347">Helicase</keyword>
<sequence length="262" mass="28833">MREKERGVVWEESMIMLPSKVNMVFLSATIPNAREFAQWIVSLHLNPCNVVYTDFRPTPLQHYVFPCGGDGIHLVLNQKGEFIESNFNSAMEIVRNAADNAKSDTALRGRKGGSLPEEKSAVDLIFNNAIASLSAQDRTLPQVQSILPLIKRGVGIHHGGLLPILKEIVEILFSEGLIKTFAMGLNMPARTVLFTSTRKFDGATFRLLSPGEYIQMSGRAGRRGKDTLGTVIIMADNTLSPYAAKQLLLGQPDPLNSAFHLT</sequence>
<dbReference type="PANTHER" id="PTHR12131:SF7">
    <property type="entry name" value="EXOSOME RNA HELICASE MTR4"/>
    <property type="match status" value="1"/>
</dbReference>
<accession>A0A448X847</accession>
<evidence type="ECO:0000256" key="2">
    <source>
        <dbReference type="ARBA" id="ARBA00022801"/>
    </source>
</evidence>
<evidence type="ECO:0000256" key="3">
    <source>
        <dbReference type="ARBA" id="ARBA00022806"/>
    </source>
</evidence>
<evidence type="ECO:0000256" key="1">
    <source>
        <dbReference type="ARBA" id="ARBA00022741"/>
    </source>
</evidence>
<name>A0A448X847_9PLAT</name>
<dbReference type="OrthoDB" id="64767at2759"/>
<dbReference type="InterPro" id="IPR001650">
    <property type="entry name" value="Helicase_C-like"/>
</dbReference>
<dbReference type="Proteomes" id="UP000784294">
    <property type="component" value="Unassembled WGS sequence"/>
</dbReference>
<proteinExistence type="predicted"/>
<keyword evidence="1" id="KW-0547">Nucleotide-binding</keyword>
<dbReference type="AlphaFoldDB" id="A0A448X847"/>
<dbReference type="GO" id="GO:0004386">
    <property type="term" value="F:helicase activity"/>
    <property type="evidence" value="ECO:0007669"/>
    <property type="project" value="UniProtKB-KW"/>
</dbReference>
<comment type="caution">
    <text evidence="6">The sequence shown here is derived from an EMBL/GenBank/DDBJ whole genome shotgun (WGS) entry which is preliminary data.</text>
</comment>
<evidence type="ECO:0000313" key="7">
    <source>
        <dbReference type="Proteomes" id="UP000784294"/>
    </source>
</evidence>
<dbReference type="GO" id="GO:0016787">
    <property type="term" value="F:hydrolase activity"/>
    <property type="evidence" value="ECO:0007669"/>
    <property type="project" value="UniProtKB-KW"/>
</dbReference>
<dbReference type="GO" id="GO:0005634">
    <property type="term" value="C:nucleus"/>
    <property type="evidence" value="ECO:0007669"/>
    <property type="project" value="TreeGrafter"/>
</dbReference>
<dbReference type="CDD" id="cd18795">
    <property type="entry name" value="SF2_C_Ski2"/>
    <property type="match status" value="1"/>
</dbReference>
<dbReference type="GO" id="GO:0005524">
    <property type="term" value="F:ATP binding"/>
    <property type="evidence" value="ECO:0007669"/>
    <property type="project" value="UniProtKB-KW"/>
</dbReference>
<keyword evidence="7" id="KW-1185">Reference proteome</keyword>
<dbReference type="SMART" id="SM00490">
    <property type="entry name" value="HELICc"/>
    <property type="match status" value="1"/>
</dbReference>
<dbReference type="EMBL" id="CAAALY010113083">
    <property type="protein sequence ID" value="VEL30542.1"/>
    <property type="molecule type" value="Genomic_DNA"/>
</dbReference>
<dbReference type="SUPFAM" id="SSF52540">
    <property type="entry name" value="P-loop containing nucleoside triphosphate hydrolases"/>
    <property type="match status" value="1"/>
</dbReference>
<feature type="non-terminal residue" evidence="6">
    <location>
        <position position="262"/>
    </location>
</feature>
<reference evidence="6" key="1">
    <citation type="submission" date="2018-11" db="EMBL/GenBank/DDBJ databases">
        <authorList>
            <consortium name="Pathogen Informatics"/>
        </authorList>
    </citation>
    <scope>NUCLEOTIDE SEQUENCE</scope>
</reference>
<dbReference type="PANTHER" id="PTHR12131">
    <property type="entry name" value="ATP-DEPENDENT RNA AND DNA HELICASE"/>
    <property type="match status" value="1"/>
</dbReference>
<keyword evidence="2" id="KW-0378">Hydrolase</keyword>
<dbReference type="GO" id="GO:0000460">
    <property type="term" value="P:maturation of 5.8S rRNA"/>
    <property type="evidence" value="ECO:0007669"/>
    <property type="project" value="TreeGrafter"/>
</dbReference>
<gene>
    <name evidence="6" type="ORF">PXEA_LOCUS23982</name>
</gene>
<evidence type="ECO:0000256" key="4">
    <source>
        <dbReference type="ARBA" id="ARBA00022840"/>
    </source>
</evidence>